<protein>
    <submittedName>
        <fullName evidence="1">Uncharacterized protein</fullName>
    </submittedName>
</protein>
<accession>A0A258FC62</accession>
<evidence type="ECO:0000313" key="2">
    <source>
        <dbReference type="Proteomes" id="UP000215595"/>
    </source>
</evidence>
<dbReference type="Proteomes" id="UP000215595">
    <property type="component" value="Unassembled WGS sequence"/>
</dbReference>
<evidence type="ECO:0000313" key="1">
    <source>
        <dbReference type="EMBL" id="OYX29648.1"/>
    </source>
</evidence>
<name>A0A258FC62_9CAUL</name>
<reference evidence="1 2" key="1">
    <citation type="submission" date="2017-03" db="EMBL/GenBank/DDBJ databases">
        <title>Lifting the veil on microbial sulfur biogeochemistry in mining wastewaters.</title>
        <authorList>
            <person name="Kantor R.S."/>
            <person name="Colenbrander Nelson T."/>
            <person name="Marshall S."/>
            <person name="Bennett D."/>
            <person name="Apte S."/>
            <person name="Camacho D."/>
            <person name="Thomas B.C."/>
            <person name="Warren L.A."/>
            <person name="Banfield J.F."/>
        </authorList>
    </citation>
    <scope>NUCLEOTIDE SEQUENCE [LARGE SCALE GENOMIC DNA]</scope>
    <source>
        <strain evidence="1">32-69-9</strain>
    </source>
</reference>
<proteinExistence type="predicted"/>
<organism evidence="1 2">
    <name type="scientific">Brevundimonas subvibrioides</name>
    <dbReference type="NCBI Taxonomy" id="74313"/>
    <lineage>
        <taxon>Bacteria</taxon>
        <taxon>Pseudomonadati</taxon>
        <taxon>Pseudomonadota</taxon>
        <taxon>Alphaproteobacteria</taxon>
        <taxon>Caulobacterales</taxon>
        <taxon>Caulobacteraceae</taxon>
        <taxon>Brevundimonas</taxon>
    </lineage>
</organism>
<gene>
    <name evidence="1" type="ORF">B7Z01_15500</name>
</gene>
<dbReference type="EMBL" id="NCEB01000061">
    <property type="protein sequence ID" value="OYX29648.1"/>
    <property type="molecule type" value="Genomic_DNA"/>
</dbReference>
<sequence>MRDVRTDFHVPRDIRQPRVGARLIVACLAKDCERASLMDPRTLFGARRNWPVAGRSNRFRCQCGSREARVSYTVNTAQVDGPVCLDAVRLWF</sequence>
<dbReference type="AlphaFoldDB" id="A0A258FC62"/>
<comment type="caution">
    <text evidence="1">The sequence shown here is derived from an EMBL/GenBank/DDBJ whole genome shotgun (WGS) entry which is preliminary data.</text>
</comment>